<feature type="signal peptide" evidence="2">
    <location>
        <begin position="1"/>
        <end position="26"/>
    </location>
</feature>
<evidence type="ECO:0000313" key="4">
    <source>
        <dbReference type="EMBL" id="MBL4953411.1"/>
    </source>
</evidence>
<evidence type="ECO:0000256" key="2">
    <source>
        <dbReference type="SAM" id="SignalP"/>
    </source>
</evidence>
<feature type="chain" id="PRO_5045676959" evidence="2">
    <location>
        <begin position="27"/>
        <end position="214"/>
    </location>
</feature>
<feature type="compositionally biased region" description="Acidic residues" evidence="1">
    <location>
        <begin position="54"/>
        <end position="64"/>
    </location>
</feature>
<proteinExistence type="predicted"/>
<keyword evidence="2" id="KW-0732">Signal</keyword>
<dbReference type="RefSeq" id="WP_202654669.1">
    <property type="nucleotide sequence ID" value="NZ_JAESWB010000191.1"/>
</dbReference>
<organism evidence="4 5">
    <name type="scientific">Neobacillus paridis</name>
    <dbReference type="NCBI Taxonomy" id="2803862"/>
    <lineage>
        <taxon>Bacteria</taxon>
        <taxon>Bacillati</taxon>
        <taxon>Bacillota</taxon>
        <taxon>Bacilli</taxon>
        <taxon>Bacillales</taxon>
        <taxon>Bacillaceae</taxon>
        <taxon>Neobacillus</taxon>
    </lineage>
</organism>
<dbReference type="InterPro" id="IPR012854">
    <property type="entry name" value="Cu_amine_oxidase-like_N"/>
</dbReference>
<sequence length="214" mass="24090">MKNWKKGLTILAAFFVVFSLGTTAIADHDDNDDEEYEYYHKDHGEKKDESYKYEEEDDDDEEWEGNQQQQIQVTQQADYWNIWSREPVNNPENTLPIDSPSNVLVIAGNKKGNMYFIPRDGQLLVGGETIANVINADSTFYPTSKICVLKKGEKELIVKAGSNAAYENQMKTPMPVPAAAYENTVYLPISVAANALGYRVTWDAAKKAIILQAI</sequence>
<dbReference type="SUPFAM" id="SSF55383">
    <property type="entry name" value="Copper amine oxidase, domain N"/>
    <property type="match status" value="1"/>
</dbReference>
<keyword evidence="5" id="KW-1185">Reference proteome</keyword>
<dbReference type="Gene3D" id="3.30.457.10">
    <property type="entry name" value="Copper amine oxidase-like, N-terminal domain"/>
    <property type="match status" value="1"/>
</dbReference>
<dbReference type="Pfam" id="PF07833">
    <property type="entry name" value="Cu_amine_oxidN1"/>
    <property type="match status" value="1"/>
</dbReference>
<feature type="domain" description="Copper amine oxidase-like N-terminal" evidence="3">
    <location>
        <begin position="120"/>
        <end position="210"/>
    </location>
</feature>
<dbReference type="InterPro" id="IPR036582">
    <property type="entry name" value="Mao_N_sf"/>
</dbReference>
<feature type="compositionally biased region" description="Basic and acidic residues" evidence="1">
    <location>
        <begin position="39"/>
        <end position="53"/>
    </location>
</feature>
<evidence type="ECO:0000256" key="1">
    <source>
        <dbReference type="SAM" id="MobiDB-lite"/>
    </source>
</evidence>
<name>A0ABS1TT15_9BACI</name>
<feature type="region of interest" description="Disordered" evidence="1">
    <location>
        <begin position="39"/>
        <end position="68"/>
    </location>
</feature>
<evidence type="ECO:0000259" key="3">
    <source>
        <dbReference type="Pfam" id="PF07833"/>
    </source>
</evidence>
<protein>
    <submittedName>
        <fullName evidence="4">Copper amine oxidase N-terminal domain-containing protein</fullName>
    </submittedName>
</protein>
<evidence type="ECO:0000313" key="5">
    <source>
        <dbReference type="Proteomes" id="UP000623967"/>
    </source>
</evidence>
<comment type="caution">
    <text evidence="4">The sequence shown here is derived from an EMBL/GenBank/DDBJ whole genome shotgun (WGS) entry which is preliminary data.</text>
</comment>
<gene>
    <name evidence="4" type="ORF">JK635_14480</name>
</gene>
<dbReference type="EMBL" id="JAESWB010000191">
    <property type="protein sequence ID" value="MBL4953411.1"/>
    <property type="molecule type" value="Genomic_DNA"/>
</dbReference>
<dbReference type="Proteomes" id="UP000623967">
    <property type="component" value="Unassembled WGS sequence"/>
</dbReference>
<accession>A0ABS1TT15</accession>
<reference evidence="4 5" key="1">
    <citation type="submission" date="2021-01" db="EMBL/GenBank/DDBJ databases">
        <title>Genome public.</title>
        <authorList>
            <person name="Liu C."/>
            <person name="Sun Q."/>
        </authorList>
    </citation>
    <scope>NUCLEOTIDE SEQUENCE [LARGE SCALE GENOMIC DNA]</scope>
    <source>
        <strain evidence="4 5">YIM B02564</strain>
    </source>
</reference>